<dbReference type="Gene3D" id="3.30.1360.120">
    <property type="entry name" value="Probable tRNA modification gtpase trme, domain 1"/>
    <property type="match status" value="1"/>
</dbReference>
<gene>
    <name evidence="2" type="ORF">S01H4_26000</name>
</gene>
<evidence type="ECO:0000259" key="1">
    <source>
        <dbReference type="Pfam" id="PF01571"/>
    </source>
</evidence>
<evidence type="ECO:0000313" key="2">
    <source>
        <dbReference type="EMBL" id="GAG81262.1"/>
    </source>
</evidence>
<reference evidence="2" key="1">
    <citation type="journal article" date="2014" name="Front. Microbiol.">
        <title>High frequency of phylogenetically diverse reductive dehalogenase-homologous genes in deep subseafloor sedimentary metagenomes.</title>
        <authorList>
            <person name="Kawai M."/>
            <person name="Futagami T."/>
            <person name="Toyoda A."/>
            <person name="Takaki Y."/>
            <person name="Nishi S."/>
            <person name="Hori S."/>
            <person name="Arai W."/>
            <person name="Tsubouchi T."/>
            <person name="Morono Y."/>
            <person name="Uchiyama I."/>
            <person name="Ito T."/>
            <person name="Fujiyama A."/>
            <person name="Inagaki F."/>
            <person name="Takami H."/>
        </authorList>
    </citation>
    <scope>NUCLEOTIDE SEQUENCE</scope>
    <source>
        <strain evidence="2">Expedition CK06-06</strain>
    </source>
</reference>
<feature type="domain" description="GCVT N-terminal" evidence="1">
    <location>
        <begin position="9"/>
        <end position="71"/>
    </location>
</feature>
<protein>
    <recommendedName>
        <fullName evidence="1">GCVT N-terminal domain-containing protein</fullName>
    </recommendedName>
</protein>
<accession>X1BJ65</accession>
<dbReference type="InterPro" id="IPR027266">
    <property type="entry name" value="TrmE/GcvT-like"/>
</dbReference>
<comment type="caution">
    <text evidence="2">The sequence shown here is derived from an EMBL/GenBank/DDBJ whole genome shotgun (WGS) entry which is preliminary data.</text>
</comment>
<dbReference type="EMBL" id="BART01012459">
    <property type="protein sequence ID" value="GAG81262.1"/>
    <property type="molecule type" value="Genomic_DNA"/>
</dbReference>
<organism evidence="2">
    <name type="scientific">marine sediment metagenome</name>
    <dbReference type="NCBI Taxonomy" id="412755"/>
    <lineage>
        <taxon>unclassified sequences</taxon>
        <taxon>metagenomes</taxon>
        <taxon>ecological metagenomes</taxon>
    </lineage>
</organism>
<name>X1BJ65_9ZZZZ</name>
<dbReference type="Pfam" id="PF01571">
    <property type="entry name" value="GCV_T"/>
    <property type="match status" value="1"/>
</dbReference>
<sequence>MPKASPFEAVHRVLGANFAEYDGWWLPSDYGDGPAEAEALAEGCAAFDLSSFGKITIEGAHSEALMDKLLAG</sequence>
<dbReference type="SUPFAM" id="SSF103025">
    <property type="entry name" value="Folate-binding domain"/>
    <property type="match status" value="1"/>
</dbReference>
<proteinExistence type="predicted"/>
<feature type="non-terminal residue" evidence="2">
    <location>
        <position position="72"/>
    </location>
</feature>
<dbReference type="InterPro" id="IPR006222">
    <property type="entry name" value="GCVT_N"/>
</dbReference>
<dbReference type="AlphaFoldDB" id="X1BJ65"/>